<dbReference type="InterPro" id="IPR036390">
    <property type="entry name" value="WH_DNA-bd_sf"/>
</dbReference>
<dbReference type="Proteomes" id="UP000199323">
    <property type="component" value="Unassembled WGS sequence"/>
</dbReference>
<protein>
    <submittedName>
        <fullName evidence="2">DNA-binding transcriptional regulator, ArsR family</fullName>
    </submittedName>
</protein>
<dbReference type="SMART" id="SM00418">
    <property type="entry name" value="HTH_ARSR"/>
    <property type="match status" value="1"/>
</dbReference>
<keyword evidence="2" id="KW-0238">DNA-binding</keyword>
<name>A0A1I2K8S0_9ACTN</name>
<evidence type="ECO:0000313" key="3">
    <source>
        <dbReference type="Proteomes" id="UP000199323"/>
    </source>
</evidence>
<proteinExistence type="predicted"/>
<evidence type="ECO:0000313" key="2">
    <source>
        <dbReference type="EMBL" id="SFF63512.1"/>
    </source>
</evidence>
<dbReference type="PROSITE" id="PS50987">
    <property type="entry name" value="HTH_ARSR_2"/>
    <property type="match status" value="1"/>
</dbReference>
<dbReference type="STRING" id="380248.SAMN05216251_12242"/>
<dbReference type="InterPro" id="IPR036388">
    <property type="entry name" value="WH-like_DNA-bd_sf"/>
</dbReference>
<evidence type="ECO:0000259" key="1">
    <source>
        <dbReference type="PROSITE" id="PS50987"/>
    </source>
</evidence>
<dbReference type="InterPro" id="IPR011991">
    <property type="entry name" value="ArsR-like_HTH"/>
</dbReference>
<accession>A0A1I2K8S0</accession>
<dbReference type="GO" id="GO:0003700">
    <property type="term" value="F:DNA-binding transcription factor activity"/>
    <property type="evidence" value="ECO:0007669"/>
    <property type="project" value="InterPro"/>
</dbReference>
<dbReference type="RefSeq" id="WP_093716730.1">
    <property type="nucleotide sequence ID" value="NZ_FONG01000022.1"/>
</dbReference>
<feature type="domain" description="HTH arsR-type" evidence="1">
    <location>
        <begin position="19"/>
        <end position="115"/>
    </location>
</feature>
<sequence>MTEKPKTPTKDAVPIGPLAEQDLVRLDARSLRGLAHPLRIRLLTALRDHGPATASHLAARLGESSGATSYHLRQLASFGLVEDDPGRGTARERWWKAAHRGQTFDSVEEFVRHPDPEVREAMSTFLVEHAASSAEQLATWMGTMHQWPQEWQGAWDSSRFTLRLTPEDARELSTQVHALVESFRTRETAGPEGERVRVQFHEFPIAAD</sequence>
<dbReference type="OrthoDB" id="7945987at2"/>
<dbReference type="GO" id="GO:0003677">
    <property type="term" value="F:DNA binding"/>
    <property type="evidence" value="ECO:0007669"/>
    <property type="project" value="UniProtKB-KW"/>
</dbReference>
<organism evidence="2 3">
    <name type="scientific">Actinacidiphila alni</name>
    <dbReference type="NCBI Taxonomy" id="380248"/>
    <lineage>
        <taxon>Bacteria</taxon>
        <taxon>Bacillati</taxon>
        <taxon>Actinomycetota</taxon>
        <taxon>Actinomycetes</taxon>
        <taxon>Kitasatosporales</taxon>
        <taxon>Streptomycetaceae</taxon>
        <taxon>Actinacidiphila</taxon>
    </lineage>
</organism>
<reference evidence="3" key="1">
    <citation type="submission" date="2016-10" db="EMBL/GenBank/DDBJ databases">
        <authorList>
            <person name="Varghese N."/>
            <person name="Submissions S."/>
        </authorList>
    </citation>
    <scope>NUCLEOTIDE SEQUENCE [LARGE SCALE GENOMIC DNA]</scope>
    <source>
        <strain evidence="3">CGMCC 4.3510</strain>
    </source>
</reference>
<dbReference type="EMBL" id="FONG01000022">
    <property type="protein sequence ID" value="SFF63512.1"/>
    <property type="molecule type" value="Genomic_DNA"/>
</dbReference>
<dbReference type="SUPFAM" id="SSF46785">
    <property type="entry name" value="Winged helix' DNA-binding domain"/>
    <property type="match status" value="1"/>
</dbReference>
<dbReference type="InterPro" id="IPR001845">
    <property type="entry name" value="HTH_ArsR_DNA-bd_dom"/>
</dbReference>
<gene>
    <name evidence="2" type="ORF">SAMN05216251_12242</name>
</gene>
<dbReference type="Gene3D" id="1.10.10.10">
    <property type="entry name" value="Winged helix-like DNA-binding domain superfamily/Winged helix DNA-binding domain"/>
    <property type="match status" value="1"/>
</dbReference>
<dbReference type="Pfam" id="PF12840">
    <property type="entry name" value="HTH_20"/>
    <property type="match status" value="1"/>
</dbReference>
<dbReference type="CDD" id="cd00090">
    <property type="entry name" value="HTH_ARSR"/>
    <property type="match status" value="1"/>
</dbReference>
<keyword evidence="3" id="KW-1185">Reference proteome</keyword>
<dbReference type="AlphaFoldDB" id="A0A1I2K8S0"/>